<dbReference type="PROSITE" id="PS50943">
    <property type="entry name" value="HTH_CROC1"/>
    <property type="match status" value="1"/>
</dbReference>
<reference evidence="2 3" key="1">
    <citation type="submission" date="2021-01" db="EMBL/GenBank/DDBJ databases">
        <title>Whole genome shotgun sequence of Catellatospora chokoriensis NBRC 107358.</title>
        <authorList>
            <person name="Komaki H."/>
            <person name="Tamura T."/>
        </authorList>
    </citation>
    <scope>NUCLEOTIDE SEQUENCE [LARGE SCALE GENOMIC DNA]</scope>
    <source>
        <strain evidence="2 3">NBRC 107358</strain>
    </source>
</reference>
<comment type="caution">
    <text evidence="2">The sequence shown here is derived from an EMBL/GenBank/DDBJ whole genome shotgun (WGS) entry which is preliminary data.</text>
</comment>
<gene>
    <name evidence="2" type="ORF">Cch02nite_32860</name>
</gene>
<dbReference type="EMBL" id="BONG01000018">
    <property type="protein sequence ID" value="GIF89842.1"/>
    <property type="molecule type" value="Genomic_DNA"/>
</dbReference>
<organism evidence="2 3">
    <name type="scientific">Catellatospora chokoriensis</name>
    <dbReference type="NCBI Taxonomy" id="310353"/>
    <lineage>
        <taxon>Bacteria</taxon>
        <taxon>Bacillati</taxon>
        <taxon>Actinomycetota</taxon>
        <taxon>Actinomycetes</taxon>
        <taxon>Micromonosporales</taxon>
        <taxon>Micromonosporaceae</taxon>
        <taxon>Catellatospora</taxon>
    </lineage>
</organism>
<evidence type="ECO:0000313" key="3">
    <source>
        <dbReference type="Proteomes" id="UP000619293"/>
    </source>
</evidence>
<dbReference type="GO" id="GO:0003677">
    <property type="term" value="F:DNA binding"/>
    <property type="evidence" value="ECO:0007669"/>
    <property type="project" value="InterPro"/>
</dbReference>
<dbReference type="AlphaFoldDB" id="A0A8J3JZS3"/>
<accession>A0A8J3JZS3</accession>
<dbReference type="CDD" id="cd00093">
    <property type="entry name" value="HTH_XRE"/>
    <property type="match status" value="1"/>
</dbReference>
<dbReference type="Pfam" id="PF13560">
    <property type="entry name" value="HTH_31"/>
    <property type="match status" value="1"/>
</dbReference>
<keyword evidence="3" id="KW-1185">Reference proteome</keyword>
<proteinExistence type="predicted"/>
<name>A0A8J3JZS3_9ACTN</name>
<sequence length="85" mass="9468">MDSTAPLTVVLWTGVEARVLRAAKRMSVRAFAEHLGVAARTVSYWESEGRQITPRPDMQAILDRALESATTEVRRRFALLAPDAE</sequence>
<protein>
    <recommendedName>
        <fullName evidence="1">HTH cro/C1-type domain-containing protein</fullName>
    </recommendedName>
</protein>
<evidence type="ECO:0000313" key="2">
    <source>
        <dbReference type="EMBL" id="GIF89842.1"/>
    </source>
</evidence>
<dbReference type="InterPro" id="IPR010982">
    <property type="entry name" value="Lambda_DNA-bd_dom_sf"/>
</dbReference>
<feature type="domain" description="HTH cro/C1-type" evidence="1">
    <location>
        <begin position="18"/>
        <end position="73"/>
    </location>
</feature>
<dbReference type="Gene3D" id="1.10.260.40">
    <property type="entry name" value="lambda repressor-like DNA-binding domains"/>
    <property type="match status" value="1"/>
</dbReference>
<dbReference type="InterPro" id="IPR001387">
    <property type="entry name" value="Cro/C1-type_HTH"/>
</dbReference>
<dbReference type="Proteomes" id="UP000619293">
    <property type="component" value="Unassembled WGS sequence"/>
</dbReference>
<evidence type="ECO:0000259" key="1">
    <source>
        <dbReference type="PROSITE" id="PS50943"/>
    </source>
</evidence>
<dbReference type="SUPFAM" id="SSF47413">
    <property type="entry name" value="lambda repressor-like DNA-binding domains"/>
    <property type="match status" value="1"/>
</dbReference>